<dbReference type="GO" id="GO:0016705">
    <property type="term" value="F:oxidoreductase activity, acting on paired donors, with incorporation or reduction of molecular oxygen"/>
    <property type="evidence" value="ECO:0007669"/>
    <property type="project" value="InterPro"/>
</dbReference>
<dbReference type="CDD" id="cd11065">
    <property type="entry name" value="CYP64-like"/>
    <property type="match status" value="1"/>
</dbReference>
<dbReference type="Pfam" id="PF00067">
    <property type="entry name" value="p450"/>
    <property type="match status" value="1"/>
</dbReference>
<evidence type="ECO:0000256" key="4">
    <source>
        <dbReference type="ARBA" id="ARBA00005179"/>
    </source>
</evidence>
<proteinExistence type="inferred from homology"/>
<keyword evidence="10 15" id="KW-0560">Oxidoreductase</keyword>
<comment type="subcellular location">
    <subcellularLocation>
        <location evidence="3">Endoplasmic reticulum membrane</location>
        <topology evidence="3">Peripheral membrane protein</topology>
    </subcellularLocation>
    <subcellularLocation>
        <location evidence="2">Microsome membrane</location>
        <topology evidence="2">Peripheral membrane protein</topology>
    </subcellularLocation>
</comment>
<evidence type="ECO:0000256" key="8">
    <source>
        <dbReference type="ARBA" id="ARBA00022824"/>
    </source>
</evidence>
<dbReference type="GO" id="GO:0004497">
    <property type="term" value="F:monooxygenase activity"/>
    <property type="evidence" value="ECO:0007669"/>
    <property type="project" value="UniProtKB-KW"/>
</dbReference>
<feature type="transmembrane region" description="Helical" evidence="16">
    <location>
        <begin position="6"/>
        <end position="24"/>
    </location>
</feature>
<evidence type="ECO:0000256" key="6">
    <source>
        <dbReference type="ARBA" id="ARBA00022617"/>
    </source>
</evidence>
<dbReference type="InterPro" id="IPR001128">
    <property type="entry name" value="Cyt_P450"/>
</dbReference>
<evidence type="ECO:0000256" key="5">
    <source>
        <dbReference type="ARBA" id="ARBA00010617"/>
    </source>
</evidence>
<dbReference type="PRINTS" id="PR00463">
    <property type="entry name" value="EP450I"/>
</dbReference>
<keyword evidence="13 16" id="KW-0472">Membrane</keyword>
<dbReference type="PANTHER" id="PTHR46300:SF7">
    <property type="entry name" value="P450, PUTATIVE (EUROFUNG)-RELATED"/>
    <property type="match status" value="1"/>
</dbReference>
<evidence type="ECO:0000313" key="17">
    <source>
        <dbReference type="EMBL" id="KAF8483946.1"/>
    </source>
</evidence>
<keyword evidence="11 14" id="KW-0408">Iron</keyword>
<dbReference type="Proteomes" id="UP000759537">
    <property type="component" value="Unassembled WGS sequence"/>
</dbReference>
<dbReference type="Gene3D" id="1.10.630.10">
    <property type="entry name" value="Cytochrome P450"/>
    <property type="match status" value="1"/>
</dbReference>
<protein>
    <submittedName>
        <fullName evidence="17">Cytochrome P450</fullName>
    </submittedName>
</protein>
<evidence type="ECO:0000256" key="11">
    <source>
        <dbReference type="ARBA" id="ARBA00023004"/>
    </source>
</evidence>
<evidence type="ECO:0000256" key="14">
    <source>
        <dbReference type="PIRSR" id="PIRSR602401-1"/>
    </source>
</evidence>
<name>A0A9P5N1Q5_9AGAM</name>
<evidence type="ECO:0000256" key="9">
    <source>
        <dbReference type="ARBA" id="ARBA00022848"/>
    </source>
</evidence>
<keyword evidence="6 14" id="KW-0349">Heme</keyword>
<dbReference type="GO" id="GO:0005789">
    <property type="term" value="C:endoplasmic reticulum membrane"/>
    <property type="evidence" value="ECO:0007669"/>
    <property type="project" value="UniProtKB-SubCell"/>
</dbReference>
<dbReference type="EMBL" id="WHVB01000004">
    <property type="protein sequence ID" value="KAF8483946.1"/>
    <property type="molecule type" value="Genomic_DNA"/>
</dbReference>
<comment type="cofactor">
    <cofactor evidence="1 14">
        <name>heme</name>
        <dbReference type="ChEBI" id="CHEBI:30413"/>
    </cofactor>
</comment>
<evidence type="ECO:0000256" key="2">
    <source>
        <dbReference type="ARBA" id="ARBA00004174"/>
    </source>
</evidence>
<evidence type="ECO:0000256" key="10">
    <source>
        <dbReference type="ARBA" id="ARBA00023002"/>
    </source>
</evidence>
<dbReference type="InterPro" id="IPR017972">
    <property type="entry name" value="Cyt_P450_CS"/>
</dbReference>
<feature type="binding site" description="axial binding residue" evidence="14">
    <location>
        <position position="442"/>
    </location>
    <ligand>
        <name>heme</name>
        <dbReference type="ChEBI" id="CHEBI:30413"/>
    </ligand>
    <ligandPart>
        <name>Fe</name>
        <dbReference type="ChEBI" id="CHEBI:18248"/>
    </ligandPart>
</feature>
<dbReference type="PROSITE" id="PS00086">
    <property type="entry name" value="CYTOCHROME_P450"/>
    <property type="match status" value="1"/>
</dbReference>
<dbReference type="SUPFAM" id="SSF48264">
    <property type="entry name" value="Cytochrome P450"/>
    <property type="match status" value="1"/>
</dbReference>
<evidence type="ECO:0000256" key="16">
    <source>
        <dbReference type="SAM" id="Phobius"/>
    </source>
</evidence>
<dbReference type="AlphaFoldDB" id="A0A9P5N1Q5"/>
<dbReference type="InterPro" id="IPR002401">
    <property type="entry name" value="Cyt_P450_E_grp-I"/>
</dbReference>
<keyword evidence="8" id="KW-0256">Endoplasmic reticulum</keyword>
<reference evidence="17" key="2">
    <citation type="journal article" date="2020" name="Nat. Commun.">
        <title>Large-scale genome sequencing of mycorrhizal fungi provides insights into the early evolution of symbiotic traits.</title>
        <authorList>
            <person name="Miyauchi S."/>
            <person name="Kiss E."/>
            <person name="Kuo A."/>
            <person name="Drula E."/>
            <person name="Kohler A."/>
            <person name="Sanchez-Garcia M."/>
            <person name="Morin E."/>
            <person name="Andreopoulos B."/>
            <person name="Barry K.W."/>
            <person name="Bonito G."/>
            <person name="Buee M."/>
            <person name="Carver A."/>
            <person name="Chen C."/>
            <person name="Cichocki N."/>
            <person name="Clum A."/>
            <person name="Culley D."/>
            <person name="Crous P.W."/>
            <person name="Fauchery L."/>
            <person name="Girlanda M."/>
            <person name="Hayes R.D."/>
            <person name="Keri Z."/>
            <person name="LaButti K."/>
            <person name="Lipzen A."/>
            <person name="Lombard V."/>
            <person name="Magnuson J."/>
            <person name="Maillard F."/>
            <person name="Murat C."/>
            <person name="Nolan M."/>
            <person name="Ohm R.A."/>
            <person name="Pangilinan J."/>
            <person name="Pereira M.F."/>
            <person name="Perotto S."/>
            <person name="Peter M."/>
            <person name="Pfister S."/>
            <person name="Riley R."/>
            <person name="Sitrit Y."/>
            <person name="Stielow J.B."/>
            <person name="Szollosi G."/>
            <person name="Zifcakova L."/>
            <person name="Stursova M."/>
            <person name="Spatafora J.W."/>
            <person name="Tedersoo L."/>
            <person name="Vaario L.M."/>
            <person name="Yamada A."/>
            <person name="Yan M."/>
            <person name="Wang P."/>
            <person name="Xu J."/>
            <person name="Bruns T."/>
            <person name="Baldrian P."/>
            <person name="Vilgalys R."/>
            <person name="Dunand C."/>
            <person name="Henrissat B."/>
            <person name="Grigoriev I.V."/>
            <person name="Hibbett D."/>
            <person name="Nagy L.G."/>
            <person name="Martin F.M."/>
        </authorList>
    </citation>
    <scope>NUCLEOTIDE SEQUENCE</scope>
    <source>
        <strain evidence="17">Prilba</strain>
    </source>
</reference>
<evidence type="ECO:0000256" key="13">
    <source>
        <dbReference type="ARBA" id="ARBA00023136"/>
    </source>
</evidence>
<feature type="transmembrane region" description="Helical" evidence="16">
    <location>
        <begin position="71"/>
        <end position="89"/>
    </location>
</feature>
<dbReference type="GO" id="GO:0020037">
    <property type="term" value="F:heme binding"/>
    <property type="evidence" value="ECO:0007669"/>
    <property type="project" value="InterPro"/>
</dbReference>
<evidence type="ECO:0000256" key="3">
    <source>
        <dbReference type="ARBA" id="ARBA00004406"/>
    </source>
</evidence>
<comment type="caution">
    <text evidence="17">The sequence shown here is derived from an EMBL/GenBank/DDBJ whole genome shotgun (WGS) entry which is preliminary data.</text>
</comment>
<keyword evidence="16" id="KW-0812">Transmembrane</keyword>
<evidence type="ECO:0000256" key="15">
    <source>
        <dbReference type="RuleBase" id="RU000461"/>
    </source>
</evidence>
<gene>
    <name evidence="17" type="ORF">DFH94DRAFT_664597</name>
</gene>
<dbReference type="GO" id="GO:0005506">
    <property type="term" value="F:iron ion binding"/>
    <property type="evidence" value="ECO:0007669"/>
    <property type="project" value="InterPro"/>
</dbReference>
<keyword evidence="9" id="KW-0492">Microsome</keyword>
<organism evidence="17 18">
    <name type="scientific">Russula ochroleuca</name>
    <dbReference type="NCBI Taxonomy" id="152965"/>
    <lineage>
        <taxon>Eukaryota</taxon>
        <taxon>Fungi</taxon>
        <taxon>Dikarya</taxon>
        <taxon>Basidiomycota</taxon>
        <taxon>Agaricomycotina</taxon>
        <taxon>Agaricomycetes</taxon>
        <taxon>Russulales</taxon>
        <taxon>Russulaceae</taxon>
        <taxon>Russula</taxon>
    </lineage>
</organism>
<dbReference type="InterPro" id="IPR036396">
    <property type="entry name" value="Cyt_P450_sf"/>
</dbReference>
<sequence length="490" mass="55806">MQFLLINAFDCLAVSVFIYILVSLRDRRRRGGLPYPPGPTPWPIIGNLLDVPKDTPWSTYVDMSKKYGDVFSLRIFSQVVVVLCSYSALKDVLEKRGQTYSERPPLPVAEMFEMDWPVFMTGTTEYWRKARKLLDRSLRPGAMLSYRQMLQEKTFEFLAQLRANPKDFHDHLQLFQGKLIMSLTFGYDLKDGDKMVEAPHQTTQIMAPLILPGAALVNNFPFLQHIPSWVPYLSYKPLARIVRKLGERMRNEPIEFVKNALHDGTAVHSMAGEHLQELENLTGSERQEQEEVIKSVTGSMFHAGSETTGSAMYFLFLVLVLFPQVQRRAQAELDAAVGRDRLPTFDDRPRLPYIEAFCKELMRWQMVTPIGLPHSSNKDDVYRGFFVPKGSIIVANAWAILHDPEIYPDPEEFKPERFLNKDGSVRDDPTLSLAFGIGKRLCPGRHFVDAAIFVVTSSVLSVFNVTKAKDENGNEIPVKGGVTEERRLFV</sequence>
<keyword evidence="12 15" id="KW-0503">Monooxygenase</keyword>
<comment type="similarity">
    <text evidence="5 15">Belongs to the cytochrome P450 family.</text>
</comment>
<evidence type="ECO:0000256" key="1">
    <source>
        <dbReference type="ARBA" id="ARBA00001971"/>
    </source>
</evidence>
<keyword evidence="7 14" id="KW-0479">Metal-binding</keyword>
<evidence type="ECO:0000256" key="12">
    <source>
        <dbReference type="ARBA" id="ARBA00023033"/>
    </source>
</evidence>
<comment type="pathway">
    <text evidence="4">Secondary metabolite biosynthesis.</text>
</comment>
<accession>A0A9P5N1Q5</accession>
<evidence type="ECO:0000313" key="18">
    <source>
        <dbReference type="Proteomes" id="UP000759537"/>
    </source>
</evidence>
<dbReference type="InterPro" id="IPR050364">
    <property type="entry name" value="Cytochrome_P450_fung"/>
</dbReference>
<dbReference type="PANTHER" id="PTHR46300">
    <property type="entry name" value="P450, PUTATIVE (EUROFUNG)-RELATED-RELATED"/>
    <property type="match status" value="1"/>
</dbReference>
<keyword evidence="18" id="KW-1185">Reference proteome</keyword>
<evidence type="ECO:0000256" key="7">
    <source>
        <dbReference type="ARBA" id="ARBA00022723"/>
    </source>
</evidence>
<dbReference type="OrthoDB" id="2789670at2759"/>
<keyword evidence="16" id="KW-1133">Transmembrane helix</keyword>
<dbReference type="FunFam" id="1.10.630.10:FF:000238">
    <property type="entry name" value="Cytochrome P450 2A6"/>
    <property type="match status" value="1"/>
</dbReference>
<reference evidence="17" key="1">
    <citation type="submission" date="2019-10" db="EMBL/GenBank/DDBJ databases">
        <authorList>
            <consortium name="DOE Joint Genome Institute"/>
            <person name="Kuo A."/>
            <person name="Miyauchi S."/>
            <person name="Kiss E."/>
            <person name="Drula E."/>
            <person name="Kohler A."/>
            <person name="Sanchez-Garcia M."/>
            <person name="Andreopoulos B."/>
            <person name="Barry K.W."/>
            <person name="Bonito G."/>
            <person name="Buee M."/>
            <person name="Carver A."/>
            <person name="Chen C."/>
            <person name="Cichocki N."/>
            <person name="Clum A."/>
            <person name="Culley D."/>
            <person name="Crous P.W."/>
            <person name="Fauchery L."/>
            <person name="Girlanda M."/>
            <person name="Hayes R."/>
            <person name="Keri Z."/>
            <person name="LaButti K."/>
            <person name="Lipzen A."/>
            <person name="Lombard V."/>
            <person name="Magnuson J."/>
            <person name="Maillard F."/>
            <person name="Morin E."/>
            <person name="Murat C."/>
            <person name="Nolan M."/>
            <person name="Ohm R."/>
            <person name="Pangilinan J."/>
            <person name="Pereira M."/>
            <person name="Perotto S."/>
            <person name="Peter M."/>
            <person name="Riley R."/>
            <person name="Sitrit Y."/>
            <person name="Stielow B."/>
            <person name="Szollosi G."/>
            <person name="Zifcakova L."/>
            <person name="Stursova M."/>
            <person name="Spatafora J.W."/>
            <person name="Tedersoo L."/>
            <person name="Vaario L.-M."/>
            <person name="Yamada A."/>
            <person name="Yan M."/>
            <person name="Wang P."/>
            <person name="Xu J."/>
            <person name="Bruns T."/>
            <person name="Baldrian P."/>
            <person name="Vilgalys R."/>
            <person name="Henrissat B."/>
            <person name="Grigoriev I.V."/>
            <person name="Hibbett D."/>
            <person name="Nagy L.G."/>
            <person name="Martin F.M."/>
        </authorList>
    </citation>
    <scope>NUCLEOTIDE SEQUENCE</scope>
    <source>
        <strain evidence="17">Prilba</strain>
    </source>
</reference>